<sequence>MCCTIRWRQRRLTDNIDDKSRYSIEGTAEMEAVCCWDSV</sequence>
<dbReference type="Proteomes" id="UP000018144">
    <property type="component" value="Unassembled WGS sequence"/>
</dbReference>
<name>U4LMI5_PYROM</name>
<accession>U4LMI5</accession>
<proteinExistence type="predicted"/>
<evidence type="ECO:0000313" key="2">
    <source>
        <dbReference type="Proteomes" id="UP000018144"/>
    </source>
</evidence>
<dbReference type="EMBL" id="HF936029">
    <property type="protein sequence ID" value="CCX33163.1"/>
    <property type="molecule type" value="Genomic_DNA"/>
</dbReference>
<gene>
    <name evidence="1" type="ORF">PCON_14203</name>
</gene>
<protein>
    <submittedName>
        <fullName evidence="1">Uncharacterized protein</fullName>
    </submittedName>
</protein>
<dbReference type="AlphaFoldDB" id="U4LMI5"/>
<evidence type="ECO:0000313" key="1">
    <source>
        <dbReference type="EMBL" id="CCX33163.1"/>
    </source>
</evidence>
<organism evidence="1 2">
    <name type="scientific">Pyronema omphalodes (strain CBS 100304)</name>
    <name type="common">Pyronema confluens</name>
    <dbReference type="NCBI Taxonomy" id="1076935"/>
    <lineage>
        <taxon>Eukaryota</taxon>
        <taxon>Fungi</taxon>
        <taxon>Dikarya</taxon>
        <taxon>Ascomycota</taxon>
        <taxon>Pezizomycotina</taxon>
        <taxon>Pezizomycetes</taxon>
        <taxon>Pezizales</taxon>
        <taxon>Pyronemataceae</taxon>
        <taxon>Pyronema</taxon>
    </lineage>
</organism>
<reference evidence="1 2" key="1">
    <citation type="journal article" date="2013" name="PLoS Genet.">
        <title>The genome and development-dependent transcriptomes of Pyronema confluens: a window into fungal evolution.</title>
        <authorList>
            <person name="Traeger S."/>
            <person name="Altegoer F."/>
            <person name="Freitag M."/>
            <person name="Gabaldon T."/>
            <person name="Kempken F."/>
            <person name="Kumar A."/>
            <person name="Marcet-Houben M."/>
            <person name="Poggeler S."/>
            <person name="Stajich J.E."/>
            <person name="Nowrousian M."/>
        </authorList>
    </citation>
    <scope>NUCLEOTIDE SEQUENCE [LARGE SCALE GENOMIC DNA]</scope>
    <source>
        <strain evidence="2">CBS 100304</strain>
        <tissue evidence="1">Vegetative mycelium</tissue>
    </source>
</reference>
<keyword evidence="2" id="KW-1185">Reference proteome</keyword>